<reference evidence="6 7" key="1">
    <citation type="submission" date="2018-03" db="EMBL/GenBank/DDBJ databases">
        <title>Genome assembly of novel Miniimonas species PCH200.</title>
        <authorList>
            <person name="Thakur V."/>
            <person name="Kumar V."/>
            <person name="Singh D."/>
        </authorList>
    </citation>
    <scope>NUCLEOTIDE SEQUENCE [LARGE SCALE GENOMIC DNA]</scope>
    <source>
        <strain evidence="6 7">PCH200</strain>
    </source>
</reference>
<organism evidence="6 7">
    <name type="scientific">Serinibacter arcticus</name>
    <dbReference type="NCBI Taxonomy" id="1655435"/>
    <lineage>
        <taxon>Bacteria</taxon>
        <taxon>Bacillati</taxon>
        <taxon>Actinomycetota</taxon>
        <taxon>Actinomycetes</taxon>
        <taxon>Micrococcales</taxon>
        <taxon>Beutenbergiaceae</taxon>
        <taxon>Serinibacter</taxon>
    </lineage>
</organism>
<protein>
    <submittedName>
        <fullName evidence="6">SAM-dependent methyltransferase</fullName>
    </submittedName>
</protein>
<dbReference type="PRINTS" id="PR00368">
    <property type="entry name" value="FADPNR"/>
</dbReference>
<gene>
    <name evidence="6" type="ORF">C8046_16300</name>
</gene>
<evidence type="ECO:0000313" key="7">
    <source>
        <dbReference type="Proteomes" id="UP000245166"/>
    </source>
</evidence>
<evidence type="ECO:0000256" key="1">
    <source>
        <dbReference type="ARBA" id="ARBA00022630"/>
    </source>
</evidence>
<keyword evidence="2" id="KW-0560">Oxidoreductase</keyword>
<name>A0A2U1ZYH7_9MICO</name>
<dbReference type="Gene3D" id="3.50.50.60">
    <property type="entry name" value="FAD/NAD(P)-binding domain"/>
    <property type="match status" value="2"/>
</dbReference>
<evidence type="ECO:0000256" key="2">
    <source>
        <dbReference type="ARBA" id="ARBA00023002"/>
    </source>
</evidence>
<feature type="domain" description="Methyltransferase" evidence="5">
    <location>
        <begin position="360"/>
        <end position="452"/>
    </location>
</feature>
<dbReference type="CDD" id="cd02440">
    <property type="entry name" value="AdoMet_MTases"/>
    <property type="match status" value="1"/>
</dbReference>
<keyword evidence="7" id="KW-1185">Reference proteome</keyword>
<dbReference type="Gene3D" id="3.40.50.150">
    <property type="entry name" value="Vaccinia Virus protein VP39"/>
    <property type="match status" value="1"/>
</dbReference>
<keyword evidence="6" id="KW-0808">Transferase</keyword>
<sequence length="532" mass="56275">MHARVMENTEQHPTSWDVVIVGGGSAGLSAALTLSRAQRRVLVLDGAQPRNRFAGHMHGVLGHDGRSPLELLEIGRREVASYGGVVRPAAVSGLDLRGEDGLFRVHTDGGTLAARAVLVATGLVDELPAVPGLTERWGRDVNACPYCHGAEVAGRPLGVVATSAMGVHHATMLRQWSPDVTFFSHLAGDLDAETLAGFAARGVRVVTEPVAEVVVTDDAVRAVVAGGRHYPVEAIFTGSTMRPLDALLVGAGAETVEAPQGFTVVQAVMGRTSVPGLYAAGNVVNPAATVPVAIAEGFQAGVMINSELLELDVAEARALAVDRERRWEERYGESAGPQWTGHVNASLGDVAAAWEPGAALDLGAGEGGDALWLAGRGWEVTAVDISATALERGRAAAQERGVEGVTWVQGDLVAWQPQRTYDLVSAQFLQDWEAFPREQVLRRAMGAVARGGRLVLVSHASMTPRVPPADGEQGHHGPGHHAMPTLDEELTTLGLPDHGWVVETAEVRRREVVRDGETWDLGDNVVVARRLG</sequence>
<dbReference type="PRINTS" id="PR00469">
    <property type="entry name" value="PNDRDTASEII"/>
</dbReference>
<dbReference type="SUPFAM" id="SSF51905">
    <property type="entry name" value="FAD/NAD(P)-binding domain"/>
    <property type="match status" value="1"/>
</dbReference>
<dbReference type="AlphaFoldDB" id="A0A2U1ZYH7"/>
<dbReference type="SUPFAM" id="SSF53335">
    <property type="entry name" value="S-adenosyl-L-methionine-dependent methyltransferases"/>
    <property type="match status" value="1"/>
</dbReference>
<dbReference type="GO" id="GO:0008168">
    <property type="term" value="F:methyltransferase activity"/>
    <property type="evidence" value="ECO:0007669"/>
    <property type="project" value="UniProtKB-KW"/>
</dbReference>
<dbReference type="InterPro" id="IPR050097">
    <property type="entry name" value="Ferredoxin-NADP_redctase_2"/>
</dbReference>
<comment type="caution">
    <text evidence="6">The sequence shown here is derived from an EMBL/GenBank/DDBJ whole genome shotgun (WGS) entry which is preliminary data.</text>
</comment>
<dbReference type="GO" id="GO:0032259">
    <property type="term" value="P:methylation"/>
    <property type="evidence" value="ECO:0007669"/>
    <property type="project" value="UniProtKB-KW"/>
</dbReference>
<accession>A0A2U1ZYH7</accession>
<proteinExistence type="predicted"/>
<dbReference type="Pfam" id="PF13649">
    <property type="entry name" value="Methyltransf_25"/>
    <property type="match status" value="1"/>
</dbReference>
<comment type="catalytic activity">
    <reaction evidence="3">
        <text>[thioredoxin]-dithiol + NADP(+) = [thioredoxin]-disulfide + NADPH + H(+)</text>
        <dbReference type="Rhea" id="RHEA:20345"/>
        <dbReference type="Rhea" id="RHEA-COMP:10698"/>
        <dbReference type="Rhea" id="RHEA-COMP:10700"/>
        <dbReference type="ChEBI" id="CHEBI:15378"/>
        <dbReference type="ChEBI" id="CHEBI:29950"/>
        <dbReference type="ChEBI" id="CHEBI:50058"/>
        <dbReference type="ChEBI" id="CHEBI:57783"/>
        <dbReference type="ChEBI" id="CHEBI:58349"/>
        <dbReference type="EC" id="1.8.1.9"/>
    </reaction>
</comment>
<evidence type="ECO:0000256" key="3">
    <source>
        <dbReference type="ARBA" id="ARBA00048132"/>
    </source>
</evidence>
<evidence type="ECO:0000259" key="5">
    <source>
        <dbReference type="Pfam" id="PF13649"/>
    </source>
</evidence>
<evidence type="ECO:0000313" key="6">
    <source>
        <dbReference type="EMBL" id="PWD51972.1"/>
    </source>
</evidence>
<dbReference type="Pfam" id="PF07992">
    <property type="entry name" value="Pyr_redox_2"/>
    <property type="match status" value="1"/>
</dbReference>
<dbReference type="InterPro" id="IPR036188">
    <property type="entry name" value="FAD/NAD-bd_sf"/>
</dbReference>
<dbReference type="InterPro" id="IPR041698">
    <property type="entry name" value="Methyltransf_25"/>
</dbReference>
<dbReference type="InterPro" id="IPR023753">
    <property type="entry name" value="FAD/NAD-binding_dom"/>
</dbReference>
<evidence type="ECO:0000259" key="4">
    <source>
        <dbReference type="Pfam" id="PF07992"/>
    </source>
</evidence>
<keyword evidence="6" id="KW-0489">Methyltransferase</keyword>
<keyword evidence="1" id="KW-0285">Flavoprotein</keyword>
<feature type="domain" description="FAD/NAD(P)-binding" evidence="4">
    <location>
        <begin position="17"/>
        <end position="297"/>
    </location>
</feature>
<dbReference type="PANTHER" id="PTHR48105">
    <property type="entry name" value="THIOREDOXIN REDUCTASE 1-RELATED-RELATED"/>
    <property type="match status" value="1"/>
</dbReference>
<dbReference type="Proteomes" id="UP000245166">
    <property type="component" value="Unassembled WGS sequence"/>
</dbReference>
<dbReference type="InterPro" id="IPR029063">
    <property type="entry name" value="SAM-dependent_MTases_sf"/>
</dbReference>
<dbReference type="EMBL" id="PYHR01000002">
    <property type="protein sequence ID" value="PWD51972.1"/>
    <property type="molecule type" value="Genomic_DNA"/>
</dbReference>
<dbReference type="GO" id="GO:0004791">
    <property type="term" value="F:thioredoxin-disulfide reductase (NADPH) activity"/>
    <property type="evidence" value="ECO:0007669"/>
    <property type="project" value="UniProtKB-EC"/>
</dbReference>